<feature type="transmembrane region" description="Helical" evidence="7">
    <location>
        <begin position="124"/>
        <end position="144"/>
    </location>
</feature>
<feature type="transmembrane region" description="Helical" evidence="7">
    <location>
        <begin position="272"/>
        <end position="294"/>
    </location>
</feature>
<feature type="transmembrane region" description="Helical" evidence="7">
    <location>
        <begin position="156"/>
        <end position="174"/>
    </location>
</feature>
<feature type="transmembrane region" description="Helical" evidence="7">
    <location>
        <begin position="86"/>
        <end position="104"/>
    </location>
</feature>
<organism evidence="9 10">
    <name type="scientific">Vibrio rumoiensis</name>
    <dbReference type="NCBI Taxonomy" id="76258"/>
    <lineage>
        <taxon>Bacteria</taxon>
        <taxon>Pseudomonadati</taxon>
        <taxon>Pseudomonadota</taxon>
        <taxon>Gammaproteobacteria</taxon>
        <taxon>Vibrionales</taxon>
        <taxon>Vibrionaceae</taxon>
        <taxon>Vibrio</taxon>
    </lineage>
</organism>
<keyword evidence="6 7" id="KW-0472">Membrane</keyword>
<comment type="caution">
    <text evidence="9">The sequence shown here is derived from an EMBL/GenBank/DDBJ whole genome shotgun (WGS) entry which is preliminary data.</text>
</comment>
<evidence type="ECO:0000256" key="5">
    <source>
        <dbReference type="ARBA" id="ARBA00022989"/>
    </source>
</evidence>
<evidence type="ECO:0000256" key="7">
    <source>
        <dbReference type="SAM" id="Phobius"/>
    </source>
</evidence>
<feature type="transmembrane region" description="Helical" evidence="7">
    <location>
        <begin position="7"/>
        <end position="28"/>
    </location>
</feature>
<dbReference type="EMBL" id="JBIHSN010000002">
    <property type="protein sequence ID" value="MFH0263985.1"/>
    <property type="molecule type" value="Genomic_DNA"/>
</dbReference>
<keyword evidence="9" id="KW-0808">Transferase</keyword>
<dbReference type="PANTHER" id="PTHR40074">
    <property type="entry name" value="O-ACETYLTRANSFERASE WECH"/>
    <property type="match status" value="1"/>
</dbReference>
<name>A0ABW7ISB4_9VIBR</name>
<evidence type="ECO:0000256" key="2">
    <source>
        <dbReference type="ARBA" id="ARBA00007400"/>
    </source>
</evidence>
<evidence type="ECO:0000256" key="1">
    <source>
        <dbReference type="ARBA" id="ARBA00004651"/>
    </source>
</evidence>
<keyword evidence="9" id="KW-0012">Acyltransferase</keyword>
<keyword evidence="5 7" id="KW-1133">Transmembrane helix</keyword>
<evidence type="ECO:0000256" key="6">
    <source>
        <dbReference type="ARBA" id="ARBA00023136"/>
    </source>
</evidence>
<dbReference type="PANTHER" id="PTHR40074:SF2">
    <property type="entry name" value="O-ACETYLTRANSFERASE WECH"/>
    <property type="match status" value="1"/>
</dbReference>
<evidence type="ECO:0000313" key="10">
    <source>
        <dbReference type="Proteomes" id="UP001607151"/>
    </source>
</evidence>
<dbReference type="Proteomes" id="UP001607151">
    <property type="component" value="Unassembled WGS sequence"/>
</dbReference>
<evidence type="ECO:0000259" key="8">
    <source>
        <dbReference type="Pfam" id="PF01757"/>
    </source>
</evidence>
<dbReference type="InterPro" id="IPR002656">
    <property type="entry name" value="Acyl_transf_3_dom"/>
</dbReference>
<keyword evidence="10" id="KW-1185">Reference proteome</keyword>
<sequence length="337" mass="38368">MQQRVFFFDLLRCIAAVAVITIHVLGPYRDQLGMIPFSDWATAVSVNSISRWAVPVFIMISGALLLSDTRPFDFKYYVQRRLGKVLIPFVVWSVFYAYLSGWGLNGFDAEVAQSVLNDGLHHETYYHLGFFYYFLPLYLVIPFFQILVQKIDNTGLFVLVMLWLLTTTFFLFGFDGPWSNQYYLYTGYLLLGYACYQKLPVDKSLVIGVSVLGIAALMVTVLMVISGSVEANEYTVGRWLSYKTLNTVLAATMIFMLGRYFGERLSGKAKQWVGLISTHSLGIYILHPLFLWPMKTYGWYQGHPAWVIPVWVILSGAGALGLSWLIARSAKTRWLLP</sequence>
<dbReference type="RefSeq" id="WP_394607013.1">
    <property type="nucleotide sequence ID" value="NZ_JBIHSN010000002.1"/>
</dbReference>
<protein>
    <submittedName>
        <fullName evidence="9">Acyltransferase</fullName>
    </submittedName>
</protein>
<proteinExistence type="inferred from homology"/>
<dbReference type="Pfam" id="PF01757">
    <property type="entry name" value="Acyl_transf_3"/>
    <property type="match status" value="1"/>
</dbReference>
<keyword evidence="3" id="KW-1003">Cell membrane</keyword>
<comment type="similarity">
    <text evidence="2">Belongs to the acyltransferase 3 family.</text>
</comment>
<reference evidence="9 10" key="1">
    <citation type="submission" date="2024-10" db="EMBL/GenBank/DDBJ databases">
        <authorList>
            <person name="Yibar A."/>
            <person name="Saticioglu I.B."/>
            <person name="Duman M."/>
            <person name="Ajmi N."/>
            <person name="Gurler F."/>
            <person name="Ay H."/>
            <person name="Onuk E."/>
            <person name="Guler S."/>
            <person name="Romalde J.L."/>
        </authorList>
    </citation>
    <scope>NUCLEOTIDE SEQUENCE [LARGE SCALE GENOMIC DNA]</scope>
    <source>
        <strain evidence="9 10">14-MA-B</strain>
    </source>
</reference>
<evidence type="ECO:0000313" key="9">
    <source>
        <dbReference type="EMBL" id="MFH0263985.1"/>
    </source>
</evidence>
<keyword evidence="4 7" id="KW-0812">Transmembrane</keyword>
<feature type="transmembrane region" description="Helical" evidence="7">
    <location>
        <begin position="239"/>
        <end position="260"/>
    </location>
</feature>
<gene>
    <name evidence="9" type="ORF">ACGRQ9_00280</name>
</gene>
<evidence type="ECO:0000256" key="3">
    <source>
        <dbReference type="ARBA" id="ARBA00022475"/>
    </source>
</evidence>
<feature type="domain" description="Acyltransferase 3" evidence="8">
    <location>
        <begin position="7"/>
        <end position="328"/>
    </location>
</feature>
<feature type="transmembrane region" description="Helical" evidence="7">
    <location>
        <begin position="306"/>
        <end position="327"/>
    </location>
</feature>
<feature type="transmembrane region" description="Helical" evidence="7">
    <location>
        <begin position="205"/>
        <end position="227"/>
    </location>
</feature>
<comment type="subcellular location">
    <subcellularLocation>
        <location evidence="1">Cell membrane</location>
        <topology evidence="1">Multi-pass membrane protein</topology>
    </subcellularLocation>
</comment>
<accession>A0ABW7ISB4</accession>
<feature type="transmembrane region" description="Helical" evidence="7">
    <location>
        <begin position="48"/>
        <end position="66"/>
    </location>
</feature>
<dbReference type="GO" id="GO:0016746">
    <property type="term" value="F:acyltransferase activity"/>
    <property type="evidence" value="ECO:0007669"/>
    <property type="project" value="UniProtKB-KW"/>
</dbReference>
<evidence type="ECO:0000256" key="4">
    <source>
        <dbReference type="ARBA" id="ARBA00022692"/>
    </source>
</evidence>